<dbReference type="PANTHER" id="PTHR32248:SF4">
    <property type="entry name" value="RNA POLYMERASE SIGMA-54 FACTOR"/>
    <property type="match status" value="1"/>
</dbReference>
<dbReference type="InterPro" id="IPR000394">
    <property type="entry name" value="RNA_pol_sigma_54"/>
</dbReference>
<dbReference type="GO" id="GO:0006352">
    <property type="term" value="P:DNA-templated transcription initiation"/>
    <property type="evidence" value="ECO:0007669"/>
    <property type="project" value="InterPro"/>
</dbReference>
<feature type="region of interest" description="Disordered" evidence="9">
    <location>
        <begin position="113"/>
        <end position="137"/>
    </location>
</feature>
<keyword evidence="8" id="KW-0804">Transcription</keyword>
<evidence type="ECO:0000256" key="3">
    <source>
        <dbReference type="ARBA" id="ARBA00022679"/>
    </source>
</evidence>
<keyword evidence="2" id="KW-0240">DNA-directed RNA polymerase</keyword>
<dbReference type="GO" id="GO:0003677">
    <property type="term" value="F:DNA binding"/>
    <property type="evidence" value="ECO:0007669"/>
    <property type="project" value="UniProtKB-KW"/>
</dbReference>
<dbReference type="GO" id="GO:0000428">
    <property type="term" value="C:DNA-directed RNA polymerase complex"/>
    <property type="evidence" value="ECO:0007669"/>
    <property type="project" value="UniProtKB-KW"/>
</dbReference>
<evidence type="ECO:0000256" key="7">
    <source>
        <dbReference type="ARBA" id="ARBA00023125"/>
    </source>
</evidence>
<evidence type="ECO:0000256" key="9">
    <source>
        <dbReference type="SAM" id="MobiDB-lite"/>
    </source>
</evidence>
<dbReference type="GO" id="GO:0016987">
    <property type="term" value="F:sigma factor activity"/>
    <property type="evidence" value="ECO:0007669"/>
    <property type="project" value="UniProtKB-KW"/>
</dbReference>
<evidence type="ECO:0000256" key="6">
    <source>
        <dbReference type="ARBA" id="ARBA00023082"/>
    </source>
</evidence>
<dbReference type="GO" id="GO:0016779">
    <property type="term" value="F:nucleotidyltransferase activity"/>
    <property type="evidence" value="ECO:0007669"/>
    <property type="project" value="UniProtKB-KW"/>
</dbReference>
<keyword evidence="6" id="KW-0731">Sigma factor</keyword>
<keyword evidence="4" id="KW-0548">Nucleotidyltransferase</keyword>
<evidence type="ECO:0000259" key="11">
    <source>
        <dbReference type="Pfam" id="PF04963"/>
    </source>
</evidence>
<dbReference type="PIRSF" id="PIRSF000774">
    <property type="entry name" value="RpoN"/>
    <property type="match status" value="1"/>
</dbReference>
<evidence type="ECO:0000256" key="8">
    <source>
        <dbReference type="ARBA" id="ARBA00023163"/>
    </source>
</evidence>
<dbReference type="Pfam" id="PF04552">
    <property type="entry name" value="Sigma54_DBD"/>
    <property type="match status" value="1"/>
</dbReference>
<dbReference type="PROSITE" id="PS50044">
    <property type="entry name" value="SIGMA54_3"/>
    <property type="match status" value="1"/>
</dbReference>
<protein>
    <submittedName>
        <fullName evidence="12">RNA polymerase sigma-54 factor RpoN</fullName>
    </submittedName>
</protein>
<evidence type="ECO:0000256" key="5">
    <source>
        <dbReference type="ARBA" id="ARBA00023015"/>
    </source>
</evidence>
<dbReference type="AlphaFoldDB" id="A0A6J4VR45"/>
<dbReference type="PROSITE" id="PS00718">
    <property type="entry name" value="SIGMA54_2"/>
    <property type="match status" value="1"/>
</dbReference>
<sequence>MCQLGSTAAIAGSAQPPATLQALALRTDWDERTTGMESGFELSHEMRTWVSPSLIEANHILSLSRQELQAAVAAEMEANPALEMDERQTCPLCGNVLDGTFCTVCLVSQRTDANPESYEDFPETAATGNQTSDDSDDFDPMTLIAEDFGLREQILADARTILEPEEYPIAEYLVDSIDDRGFLAADTAELATLLDRPIEEIEGIVEVIQDVAPVGVGARNLRECLLLQLRFLLESGHPAPPHVGRIIATHLPEFGAHKYGQIAKDLGLTAEDVEAARDFIRTHLNPFPLQTQQARSWRTPTRSPFVAPDVIISIKDGALHVEVVETKHFHLRLSPIYDRLGEATGRRRSAAKANGATTTGSATSANGTVALVTGNGASNGHAVAPIATTRPLASLLTSDEDRAHVRQYSSRAKVFISNIQQRRETLLKISRCICGLQESFLRGGVRELVPLTRAVVAQQVGVHESTVSRATANKYVMLPTRKVIPFSDFFTPSLSTKDVIKELIEREAKKGEPLTDRRICDLLLKQGIRIARRTVAKYRAELGILPSTMR</sequence>
<reference evidence="12" key="1">
    <citation type="submission" date="2020-02" db="EMBL/GenBank/DDBJ databases">
        <authorList>
            <person name="Meier V. D."/>
        </authorList>
    </citation>
    <scope>NUCLEOTIDE SEQUENCE</scope>
    <source>
        <strain evidence="12">AVDCRST_MAG19</strain>
    </source>
</reference>
<keyword evidence="5" id="KW-0805">Transcription regulation</keyword>
<organism evidence="12">
    <name type="scientific">uncultured Thermomicrobiales bacterium</name>
    <dbReference type="NCBI Taxonomy" id="1645740"/>
    <lineage>
        <taxon>Bacteria</taxon>
        <taxon>Pseudomonadati</taxon>
        <taxon>Thermomicrobiota</taxon>
        <taxon>Thermomicrobia</taxon>
        <taxon>Thermomicrobiales</taxon>
        <taxon>environmental samples</taxon>
    </lineage>
</organism>
<evidence type="ECO:0000259" key="10">
    <source>
        <dbReference type="Pfam" id="PF04552"/>
    </source>
</evidence>
<dbReference type="Pfam" id="PF04963">
    <property type="entry name" value="Sigma54_CBD"/>
    <property type="match status" value="1"/>
</dbReference>
<keyword evidence="7" id="KW-0238">DNA-binding</keyword>
<evidence type="ECO:0000256" key="4">
    <source>
        <dbReference type="ARBA" id="ARBA00022695"/>
    </source>
</evidence>
<proteinExistence type="inferred from homology"/>
<dbReference type="InterPro" id="IPR038709">
    <property type="entry name" value="RpoN_core-bd_sf"/>
</dbReference>
<dbReference type="Pfam" id="PF00309">
    <property type="entry name" value="Sigma54_AID"/>
    <property type="match status" value="1"/>
</dbReference>
<evidence type="ECO:0000256" key="1">
    <source>
        <dbReference type="ARBA" id="ARBA00008798"/>
    </source>
</evidence>
<accession>A0A6J4VR45</accession>
<dbReference type="InterPro" id="IPR007634">
    <property type="entry name" value="RNA_pol_sigma_54_DNA-bd"/>
</dbReference>
<dbReference type="GO" id="GO:0001216">
    <property type="term" value="F:DNA-binding transcription activator activity"/>
    <property type="evidence" value="ECO:0007669"/>
    <property type="project" value="InterPro"/>
</dbReference>
<dbReference type="Gene3D" id="1.10.10.1330">
    <property type="entry name" value="RNA polymerase sigma-54 factor, core-binding domain"/>
    <property type="match status" value="1"/>
</dbReference>
<gene>
    <name evidence="12" type="ORF">AVDCRST_MAG19-4754</name>
</gene>
<name>A0A6J4VR45_9BACT</name>
<evidence type="ECO:0000256" key="2">
    <source>
        <dbReference type="ARBA" id="ARBA00022478"/>
    </source>
</evidence>
<feature type="domain" description="RNA polymerase sigma factor 54 core-binding" evidence="11">
    <location>
        <begin position="144"/>
        <end position="337"/>
    </location>
</feature>
<dbReference type="InterPro" id="IPR007046">
    <property type="entry name" value="RNA_pol_sigma_54_core-bd"/>
</dbReference>
<keyword evidence="3" id="KW-0808">Transferase</keyword>
<dbReference type="PANTHER" id="PTHR32248">
    <property type="entry name" value="RNA POLYMERASE SIGMA-54 FACTOR"/>
    <property type="match status" value="1"/>
</dbReference>
<dbReference type="EMBL" id="CADCWL010000247">
    <property type="protein sequence ID" value="CAA9584590.1"/>
    <property type="molecule type" value="Genomic_DNA"/>
</dbReference>
<feature type="domain" description="RNA polymerase sigma factor 54 DNA-binding" evidence="10">
    <location>
        <begin position="405"/>
        <end position="550"/>
    </location>
</feature>
<evidence type="ECO:0000313" key="12">
    <source>
        <dbReference type="EMBL" id="CAA9584590.1"/>
    </source>
</evidence>
<dbReference type="Gene3D" id="1.10.10.60">
    <property type="entry name" value="Homeodomain-like"/>
    <property type="match status" value="1"/>
</dbReference>
<comment type="similarity">
    <text evidence="1">Belongs to the sigma-54 factor family.</text>
</comment>